<keyword evidence="2" id="KW-1185">Reference proteome</keyword>
<dbReference type="SFLD" id="SFLDG01212">
    <property type="entry name" value="Phytoene_synthase_like"/>
    <property type="match status" value="1"/>
</dbReference>
<gene>
    <name evidence="1" type="ORF">AAV32_15730</name>
</gene>
<evidence type="ECO:0000313" key="1">
    <source>
        <dbReference type="EMBL" id="KKO70508.1"/>
    </source>
</evidence>
<dbReference type="GO" id="GO:0016114">
    <property type="term" value="P:terpenoid biosynthetic process"/>
    <property type="evidence" value="ECO:0007669"/>
    <property type="project" value="UniProtKB-ARBA"/>
</dbReference>
<dbReference type="InterPro" id="IPR002060">
    <property type="entry name" value="Squ/phyt_synthse"/>
</dbReference>
<accession>A0A171KNP1</accession>
<dbReference type="STRING" id="206506.AAV32_15730"/>
<dbReference type="GeneID" id="99727079"/>
<dbReference type="SFLD" id="SFLDS00005">
    <property type="entry name" value="Isoprenoid_Synthase_Type_I"/>
    <property type="match status" value="1"/>
</dbReference>
<dbReference type="Gene3D" id="1.10.600.10">
    <property type="entry name" value="Farnesyl Diphosphate Synthase"/>
    <property type="match status" value="1"/>
</dbReference>
<dbReference type="PATRIC" id="fig|206506.3.peg.3350"/>
<dbReference type="GO" id="GO:0051996">
    <property type="term" value="F:squalene synthase [NAD(P)H] activity"/>
    <property type="evidence" value="ECO:0007669"/>
    <property type="project" value="InterPro"/>
</dbReference>
<dbReference type="GO" id="GO:0004311">
    <property type="term" value="F:geranylgeranyl diphosphate synthase activity"/>
    <property type="evidence" value="ECO:0007669"/>
    <property type="project" value="InterPro"/>
</dbReference>
<evidence type="ECO:0000313" key="2">
    <source>
        <dbReference type="Proteomes" id="UP000078084"/>
    </source>
</evidence>
<dbReference type="InterPro" id="IPR017827">
    <property type="entry name" value="HSQ_synthase_HpnC"/>
</dbReference>
<dbReference type="AlphaFoldDB" id="A0A171KNP1"/>
<dbReference type="InterPro" id="IPR033904">
    <property type="entry name" value="Trans_IPPS_HH"/>
</dbReference>
<proteinExistence type="predicted"/>
<dbReference type="CDD" id="cd00683">
    <property type="entry name" value="Trans_IPPS_HH"/>
    <property type="match status" value="1"/>
</dbReference>
<dbReference type="EMBL" id="LBNE01000014">
    <property type="protein sequence ID" value="KKO70508.1"/>
    <property type="molecule type" value="Genomic_DNA"/>
</dbReference>
<dbReference type="SUPFAM" id="SSF48576">
    <property type="entry name" value="Terpenoid synthases"/>
    <property type="match status" value="1"/>
</dbReference>
<organism evidence="1 2">
    <name type="scientific">Kerstersia gyiorum</name>
    <dbReference type="NCBI Taxonomy" id="206506"/>
    <lineage>
        <taxon>Bacteria</taxon>
        <taxon>Pseudomonadati</taxon>
        <taxon>Pseudomonadota</taxon>
        <taxon>Betaproteobacteria</taxon>
        <taxon>Burkholderiales</taxon>
        <taxon>Alcaligenaceae</taxon>
        <taxon>Kerstersia</taxon>
    </lineage>
</organism>
<dbReference type="OrthoDB" id="9807580at2"/>
<dbReference type="InterPro" id="IPR008949">
    <property type="entry name" value="Isoprenoid_synthase_dom_sf"/>
</dbReference>
<name>A0A171KNP1_9BURK</name>
<dbReference type="Pfam" id="PF00494">
    <property type="entry name" value="SQS_PSY"/>
    <property type="match status" value="1"/>
</dbReference>
<dbReference type="PANTHER" id="PTHR31480">
    <property type="entry name" value="BIFUNCTIONAL LYCOPENE CYCLASE/PHYTOENE SYNTHASE"/>
    <property type="match status" value="1"/>
</dbReference>
<comment type="caution">
    <text evidence="1">The sequence shown here is derived from an EMBL/GenBank/DDBJ whole genome shotgun (WGS) entry which is preliminary data.</text>
</comment>
<dbReference type="InterPro" id="IPR044843">
    <property type="entry name" value="Trans_IPPS_bact-type"/>
</dbReference>
<protein>
    <submittedName>
        <fullName evidence="1">Phytoene synthase</fullName>
    </submittedName>
</protein>
<dbReference type="Proteomes" id="UP000078084">
    <property type="component" value="Unassembled WGS sequence"/>
</dbReference>
<dbReference type="RefSeq" id="WP_068374559.1">
    <property type="nucleotide sequence ID" value="NZ_CBCSEB010000027.1"/>
</dbReference>
<reference evidence="1 2" key="1">
    <citation type="submission" date="2015-04" db="EMBL/GenBank/DDBJ databases">
        <title>Genome sequence of Kerstersia gyiorum CG1.</title>
        <authorList>
            <person name="Greninger A.L."/>
            <person name="Kozyreva V."/>
            <person name="Chaturvedi V."/>
        </authorList>
    </citation>
    <scope>NUCLEOTIDE SEQUENCE [LARGE SCALE GENOMIC DNA]</scope>
    <source>
        <strain evidence="1 2">CG1</strain>
    </source>
</reference>
<sequence length="278" mass="30836">MAVGHYENFPVASLLLPRRLRPAVRAIYRFARSADDIADEGQASADERRAALHAYSQALSACERGQVEQVPAPLAPIFQPLAQAMTEHHLPWQACHDLLSAFEQDVCTLRYGTQAALLDYCRRSANPVGRLMLGLYRHPGDATALAQADAICTGLQLTNFCQDVAIDWDRGRLYIPLDELAAHGLTDRAVRALPEQRNLPVWQALMAGQTARARRLLQAGAPLPRTLGGRIGWELRLVIQGGLRILERVDAARGNVFDHRPVLGARDWALMFWRTLAP</sequence>
<dbReference type="NCBIfam" id="TIGR03464">
    <property type="entry name" value="HpnC"/>
    <property type="match status" value="1"/>
</dbReference>
<dbReference type="SFLD" id="SFLDG01018">
    <property type="entry name" value="Squalene/Phytoene_Synthase_Lik"/>
    <property type="match status" value="1"/>
</dbReference>